<dbReference type="STRING" id="480418.GCA_000975265_03577"/>
<feature type="compositionally biased region" description="Polar residues" evidence="1">
    <location>
        <begin position="162"/>
        <end position="173"/>
    </location>
</feature>
<dbReference type="Pfam" id="PF13810">
    <property type="entry name" value="DUF4185"/>
    <property type="match status" value="1"/>
</dbReference>
<feature type="region of interest" description="Disordered" evidence="1">
    <location>
        <begin position="146"/>
        <end position="192"/>
    </location>
</feature>
<keyword evidence="5" id="KW-1185">Reference proteome</keyword>
<evidence type="ECO:0000256" key="2">
    <source>
        <dbReference type="SAM" id="Phobius"/>
    </source>
</evidence>
<gene>
    <name evidence="4" type="ORF">MLPM_2491</name>
</gene>
<dbReference type="PATRIC" id="fig|480418.6.peg.5296"/>
<feature type="compositionally biased region" description="Pro residues" evidence="1">
    <location>
        <begin position="150"/>
        <end position="161"/>
    </location>
</feature>
<dbReference type="Proteomes" id="UP000053699">
    <property type="component" value="Unassembled WGS sequence"/>
</dbReference>
<keyword evidence="2" id="KW-0472">Membrane</keyword>
<evidence type="ECO:0000256" key="1">
    <source>
        <dbReference type="SAM" id="MobiDB-lite"/>
    </source>
</evidence>
<evidence type="ECO:0000313" key="5">
    <source>
        <dbReference type="Proteomes" id="UP000053699"/>
    </source>
</evidence>
<accession>A0A0F4EP35</accession>
<feature type="compositionally biased region" description="Pro residues" evidence="1">
    <location>
        <begin position="176"/>
        <end position="188"/>
    </location>
</feature>
<comment type="caution">
    <text evidence="4">The sequence shown here is derived from an EMBL/GenBank/DDBJ whole genome shotgun (WGS) entry which is preliminary data.</text>
</comment>
<dbReference type="EMBL" id="JRPY01000110">
    <property type="protein sequence ID" value="KJX74574.1"/>
    <property type="molecule type" value="Genomic_DNA"/>
</dbReference>
<protein>
    <recommendedName>
        <fullName evidence="3">DUF4185 domain-containing protein</fullName>
    </recommendedName>
</protein>
<evidence type="ECO:0000259" key="3">
    <source>
        <dbReference type="Pfam" id="PF13810"/>
    </source>
</evidence>
<keyword evidence="2" id="KW-1133">Transmembrane helix</keyword>
<dbReference type="AlphaFoldDB" id="A0A0F4EP35"/>
<reference evidence="4 5" key="1">
    <citation type="journal article" date="2015" name="Proc. Natl. Acad. Sci. U.S.A.">
        <title>Insight into the evolution and origin of leprosy bacilli from the genome sequence of Mycobacterium lepromatosis.</title>
        <authorList>
            <person name="Singh P."/>
            <person name="Benjak A."/>
            <person name="Schuenemann V.J."/>
            <person name="Herbig A."/>
            <person name="Avanzi C."/>
            <person name="Busso P."/>
            <person name="Nieselt K."/>
            <person name="Krause J."/>
            <person name="Vera-Cabrera L."/>
            <person name="Cole S.T."/>
        </authorList>
    </citation>
    <scope>NUCLEOTIDE SEQUENCE [LARGE SCALE GENOMIC DNA]</scope>
    <source>
        <strain evidence="4 5">Mx1-22A</strain>
    </source>
</reference>
<feature type="domain" description="DUF4185" evidence="3">
    <location>
        <begin position="206"/>
        <end position="534"/>
    </location>
</feature>
<sequence>MTWSRIHIYRYITDNRNPTDHYRHITNHGRRHDVLPLGRYAVSAFRRIITVVTASAAATGLIVAVGFAPPANAMPCSMPEANVPPPAVPPTMPAPAPIIQPPTGRRPPNANDHAPMPALGPLIASLFKPPAPSTRHSAPLKRQIQAETIPPGPNPAVPEQPPNTAQHIPNTLSVLPPAPRPEPTPPPTASIAGASTSLVEWVTGPNSPNKTLQRFGISGTDLGITWDNGDPTNHQVLMAFGDSFGYCSVKGKQWRYNILFRSSNQDLSHGIRIADGVPNDKYSGSPVWTTGLAKQVVNTIHLAPHEIGIIPTTAISIGKTQYMNYMSIRKWGRDGEWTTNYSAIARSIDNGQSWGIYPSTIRTASPDAIPRTPFVPGNQNFQMGAFIRGNDGYLYSFGTPAGRSGAAYLARVPQNFIPDLNKYQYWNGDGYGNWVPNNPGAATPLFSGPVGEMSAQYNNYLKQYLILYSNGSSNDVVARTAPAPQGPWSPEQPLVSSFQMPGGIYAPMIHPWSSGRDLYFNLSLWSAYDVVLMHTVLP</sequence>
<keyword evidence="2" id="KW-0812">Transmembrane</keyword>
<name>A0A0F4EP35_9MYCO</name>
<feature type="transmembrane region" description="Helical" evidence="2">
    <location>
        <begin position="48"/>
        <end position="68"/>
    </location>
</feature>
<organism evidence="4 5">
    <name type="scientific">Mycobacterium lepromatosis</name>
    <dbReference type="NCBI Taxonomy" id="480418"/>
    <lineage>
        <taxon>Bacteria</taxon>
        <taxon>Bacillati</taxon>
        <taxon>Actinomycetota</taxon>
        <taxon>Actinomycetes</taxon>
        <taxon>Mycobacteriales</taxon>
        <taxon>Mycobacteriaceae</taxon>
        <taxon>Mycobacterium</taxon>
    </lineage>
</organism>
<proteinExistence type="predicted"/>
<evidence type="ECO:0000313" key="4">
    <source>
        <dbReference type="EMBL" id="KJX74574.1"/>
    </source>
</evidence>
<dbReference type="InterPro" id="IPR025442">
    <property type="entry name" value="DUF4185"/>
</dbReference>